<proteinExistence type="predicted"/>
<accession>A0A2P5CCJ1</accession>
<dbReference type="AlphaFoldDB" id="A0A2P5CCJ1"/>
<evidence type="ECO:0000313" key="2">
    <source>
        <dbReference type="Proteomes" id="UP000237105"/>
    </source>
</evidence>
<comment type="caution">
    <text evidence="1">The sequence shown here is derived from an EMBL/GenBank/DDBJ whole genome shotgun (WGS) entry which is preliminary data.</text>
</comment>
<sequence>MAKELTNDSARSGHIGGKSEETIVKMLPSLSLTTTAATTFDREWEMSKFSFVHFWRGGVHPTSSMVNGHAMDSRVMNVARWDRVGMDAVRTCQQRISCLAWILGL</sequence>
<keyword evidence="2" id="KW-1185">Reference proteome</keyword>
<protein>
    <submittedName>
        <fullName evidence="1">Uncharacterized protein</fullName>
    </submittedName>
</protein>
<reference evidence="2" key="1">
    <citation type="submission" date="2016-06" db="EMBL/GenBank/DDBJ databases">
        <title>Parallel loss of symbiosis genes in relatives of nitrogen-fixing non-legume Parasponia.</title>
        <authorList>
            <person name="Van Velzen R."/>
            <person name="Holmer R."/>
            <person name="Bu F."/>
            <person name="Rutten L."/>
            <person name="Van Zeijl A."/>
            <person name="Liu W."/>
            <person name="Santuari L."/>
            <person name="Cao Q."/>
            <person name="Sharma T."/>
            <person name="Shen D."/>
            <person name="Roswanjaya Y."/>
            <person name="Wardhani T."/>
            <person name="Kalhor M.S."/>
            <person name="Jansen J."/>
            <person name="Van den Hoogen J."/>
            <person name="Gungor B."/>
            <person name="Hartog M."/>
            <person name="Hontelez J."/>
            <person name="Verver J."/>
            <person name="Yang W.-C."/>
            <person name="Schijlen E."/>
            <person name="Repin R."/>
            <person name="Schilthuizen M."/>
            <person name="Schranz E."/>
            <person name="Heidstra R."/>
            <person name="Miyata K."/>
            <person name="Fedorova E."/>
            <person name="Kohlen W."/>
            <person name="Bisseling T."/>
            <person name="Smit S."/>
            <person name="Geurts R."/>
        </authorList>
    </citation>
    <scope>NUCLEOTIDE SEQUENCE [LARGE SCALE GENOMIC DNA]</scope>
    <source>
        <strain evidence="2">cv. WU1-14</strain>
    </source>
</reference>
<name>A0A2P5CCJ1_PARAD</name>
<dbReference type="Proteomes" id="UP000237105">
    <property type="component" value="Unassembled WGS sequence"/>
</dbReference>
<organism evidence="1 2">
    <name type="scientific">Parasponia andersonii</name>
    <name type="common">Sponia andersonii</name>
    <dbReference type="NCBI Taxonomy" id="3476"/>
    <lineage>
        <taxon>Eukaryota</taxon>
        <taxon>Viridiplantae</taxon>
        <taxon>Streptophyta</taxon>
        <taxon>Embryophyta</taxon>
        <taxon>Tracheophyta</taxon>
        <taxon>Spermatophyta</taxon>
        <taxon>Magnoliopsida</taxon>
        <taxon>eudicotyledons</taxon>
        <taxon>Gunneridae</taxon>
        <taxon>Pentapetalae</taxon>
        <taxon>rosids</taxon>
        <taxon>fabids</taxon>
        <taxon>Rosales</taxon>
        <taxon>Cannabaceae</taxon>
        <taxon>Parasponia</taxon>
    </lineage>
</organism>
<dbReference type="EMBL" id="JXTB01000146">
    <property type="protein sequence ID" value="PON58748.1"/>
    <property type="molecule type" value="Genomic_DNA"/>
</dbReference>
<gene>
    <name evidence="1" type="ORF">PanWU01x14_164840</name>
</gene>
<evidence type="ECO:0000313" key="1">
    <source>
        <dbReference type="EMBL" id="PON58748.1"/>
    </source>
</evidence>